<dbReference type="Gene3D" id="3.10.25.10">
    <property type="entry name" value="Formyl transferase, C-terminal domain"/>
    <property type="match status" value="1"/>
</dbReference>
<dbReference type="Proteomes" id="UP000245133">
    <property type="component" value="Unassembled WGS sequence"/>
</dbReference>
<evidence type="ECO:0000313" key="11">
    <source>
        <dbReference type="EMBL" id="GBF49054.1"/>
    </source>
</evidence>
<evidence type="ECO:0000259" key="9">
    <source>
        <dbReference type="Pfam" id="PF00551"/>
    </source>
</evidence>
<dbReference type="CDD" id="cd08646">
    <property type="entry name" value="FMT_core_Met-tRNA-FMT_N"/>
    <property type="match status" value="1"/>
</dbReference>
<comment type="caution">
    <text evidence="11">The sequence shown here is derived from an EMBL/GenBank/DDBJ whole genome shotgun (WGS) entry which is preliminary data.</text>
</comment>
<dbReference type="InterPro" id="IPR005794">
    <property type="entry name" value="Fmt"/>
</dbReference>
<gene>
    <name evidence="8 11" type="primary">fmt</name>
    <name evidence="11" type="ORF">LPTSP4_05630</name>
</gene>
<dbReference type="Gene3D" id="3.40.50.170">
    <property type="entry name" value="Formyl transferase, N-terminal domain"/>
    <property type="match status" value="1"/>
</dbReference>
<evidence type="ECO:0000256" key="7">
    <source>
        <dbReference type="ARBA" id="ARBA00048558"/>
    </source>
</evidence>
<dbReference type="OrthoDB" id="9802815at2"/>
<name>A0A2P2DWP0_9LEPT</name>
<evidence type="ECO:0000256" key="1">
    <source>
        <dbReference type="ARBA" id="ARBA00002606"/>
    </source>
</evidence>
<dbReference type="EMBL" id="BFBB01000002">
    <property type="protein sequence ID" value="GBF49054.1"/>
    <property type="molecule type" value="Genomic_DNA"/>
</dbReference>
<dbReference type="InterPro" id="IPR041711">
    <property type="entry name" value="Met-tRNA-FMT_N"/>
</dbReference>
<dbReference type="InterPro" id="IPR011034">
    <property type="entry name" value="Formyl_transferase-like_C_sf"/>
</dbReference>
<evidence type="ECO:0000313" key="12">
    <source>
        <dbReference type="Proteomes" id="UP000245133"/>
    </source>
</evidence>
<dbReference type="HAMAP" id="MF_00182">
    <property type="entry name" value="Formyl_trans"/>
    <property type="match status" value="1"/>
</dbReference>
<feature type="binding site" evidence="8">
    <location>
        <begin position="111"/>
        <end position="114"/>
    </location>
    <ligand>
        <name>(6S)-5,6,7,8-tetrahydrofolate</name>
        <dbReference type="ChEBI" id="CHEBI:57453"/>
    </ligand>
</feature>
<comment type="similarity">
    <text evidence="2 8">Belongs to the Fmt family.</text>
</comment>
<dbReference type="SUPFAM" id="SSF50486">
    <property type="entry name" value="FMT C-terminal domain-like"/>
    <property type="match status" value="1"/>
</dbReference>
<evidence type="ECO:0000259" key="10">
    <source>
        <dbReference type="Pfam" id="PF02911"/>
    </source>
</evidence>
<dbReference type="InterPro" id="IPR005793">
    <property type="entry name" value="Formyl_trans_C"/>
</dbReference>
<dbReference type="InterPro" id="IPR044135">
    <property type="entry name" value="Met-tRNA-FMT_C"/>
</dbReference>
<organism evidence="11 12">
    <name type="scientific">Leptospira ryugenii</name>
    <dbReference type="NCBI Taxonomy" id="1917863"/>
    <lineage>
        <taxon>Bacteria</taxon>
        <taxon>Pseudomonadati</taxon>
        <taxon>Spirochaetota</taxon>
        <taxon>Spirochaetia</taxon>
        <taxon>Leptospirales</taxon>
        <taxon>Leptospiraceae</taxon>
        <taxon>Leptospira</taxon>
    </lineage>
</organism>
<feature type="domain" description="Formyl transferase C-terminal" evidence="10">
    <location>
        <begin position="205"/>
        <end position="307"/>
    </location>
</feature>
<evidence type="ECO:0000256" key="8">
    <source>
        <dbReference type="HAMAP-Rule" id="MF_00182"/>
    </source>
</evidence>
<dbReference type="CDD" id="cd08704">
    <property type="entry name" value="Met_tRNA_FMT_C"/>
    <property type="match status" value="1"/>
</dbReference>
<keyword evidence="6 8" id="KW-0648">Protein biosynthesis</keyword>
<dbReference type="Pfam" id="PF02911">
    <property type="entry name" value="Formyl_trans_C"/>
    <property type="match status" value="1"/>
</dbReference>
<dbReference type="AlphaFoldDB" id="A0A2P2DWP0"/>
<dbReference type="EC" id="2.1.2.9" evidence="3 8"/>
<keyword evidence="12" id="KW-1185">Reference proteome</keyword>
<dbReference type="SUPFAM" id="SSF53328">
    <property type="entry name" value="Formyltransferase"/>
    <property type="match status" value="1"/>
</dbReference>
<sequence>MISIGYFGTPEFSADLLRALINANLKIDFVVTNPDKPVGRKKELKPTAVKALAESHSIPVIQSEKLRSDENAIQKIRSFPSTLHIVYAYGSIIPEAVFACPKFGSINLHGSLLPKYRGASPVQSALLHGDEITGYTIQYVSPALDSGDIIAQESWPILLSDTTESQIQTLTSRGGERLIQLLRDLPNKPFPRQAQDHSQASHCKKITSLDRPIDWTNPSLRIHNQIRALYPDPLAFTSFRGKQIILLSSWIPTEEVEIPSGLQVGSFFLGAKKRLFCLCGDGKLIGIERIQPEGKKPMAGFEFLNGARLEPGDRFL</sequence>
<evidence type="ECO:0000256" key="2">
    <source>
        <dbReference type="ARBA" id="ARBA00010699"/>
    </source>
</evidence>
<keyword evidence="5 8" id="KW-0808">Transferase</keyword>
<comment type="function">
    <text evidence="1 8">Attaches a formyl group to the free amino group of methionyl-tRNA(fMet). The formyl group appears to play a dual role in the initiator identity of N-formylmethionyl-tRNA by promoting its recognition by IF2 and preventing the misappropriation of this tRNA by the elongation apparatus.</text>
</comment>
<dbReference type="RefSeq" id="WP_108973497.1">
    <property type="nucleotide sequence ID" value="NZ_BFBB01000002.1"/>
</dbReference>
<evidence type="ECO:0000256" key="4">
    <source>
        <dbReference type="ARBA" id="ARBA00016014"/>
    </source>
</evidence>
<feature type="domain" description="Formyl transferase N-terminal" evidence="9">
    <location>
        <begin position="7"/>
        <end position="179"/>
    </location>
</feature>
<evidence type="ECO:0000256" key="6">
    <source>
        <dbReference type="ARBA" id="ARBA00022917"/>
    </source>
</evidence>
<reference evidence="11 12" key="1">
    <citation type="submission" date="2018-02" db="EMBL/GenBank/DDBJ databases">
        <title>Novel Leptospira species isolated from soil and water in Japan.</title>
        <authorList>
            <person name="Nakao R."/>
            <person name="Masuzawa T."/>
        </authorList>
    </citation>
    <scope>NUCLEOTIDE SEQUENCE [LARGE SCALE GENOMIC DNA]</scope>
    <source>
        <strain evidence="11 12">YH101</strain>
    </source>
</reference>
<evidence type="ECO:0000256" key="3">
    <source>
        <dbReference type="ARBA" id="ARBA00012261"/>
    </source>
</evidence>
<accession>A0A2P2DWP0</accession>
<dbReference type="InterPro" id="IPR002376">
    <property type="entry name" value="Formyl_transf_N"/>
</dbReference>
<evidence type="ECO:0000256" key="5">
    <source>
        <dbReference type="ARBA" id="ARBA00022679"/>
    </source>
</evidence>
<dbReference type="InterPro" id="IPR036477">
    <property type="entry name" value="Formyl_transf_N_sf"/>
</dbReference>
<comment type="catalytic activity">
    <reaction evidence="7 8">
        <text>L-methionyl-tRNA(fMet) + (6R)-10-formyltetrahydrofolate = N-formyl-L-methionyl-tRNA(fMet) + (6S)-5,6,7,8-tetrahydrofolate + H(+)</text>
        <dbReference type="Rhea" id="RHEA:24380"/>
        <dbReference type="Rhea" id="RHEA-COMP:9952"/>
        <dbReference type="Rhea" id="RHEA-COMP:9953"/>
        <dbReference type="ChEBI" id="CHEBI:15378"/>
        <dbReference type="ChEBI" id="CHEBI:57453"/>
        <dbReference type="ChEBI" id="CHEBI:78530"/>
        <dbReference type="ChEBI" id="CHEBI:78844"/>
        <dbReference type="ChEBI" id="CHEBI:195366"/>
        <dbReference type="EC" id="2.1.2.9"/>
    </reaction>
</comment>
<dbReference type="NCBIfam" id="TIGR00460">
    <property type="entry name" value="fmt"/>
    <property type="match status" value="1"/>
</dbReference>
<proteinExistence type="inferred from homology"/>
<dbReference type="PANTHER" id="PTHR11138:SF5">
    <property type="entry name" value="METHIONYL-TRNA FORMYLTRANSFERASE, MITOCHONDRIAL"/>
    <property type="match status" value="1"/>
</dbReference>
<dbReference type="GO" id="GO:0004479">
    <property type="term" value="F:methionyl-tRNA formyltransferase activity"/>
    <property type="evidence" value="ECO:0007669"/>
    <property type="project" value="UniProtKB-UniRule"/>
</dbReference>
<dbReference type="InterPro" id="IPR037022">
    <property type="entry name" value="Formyl_trans_C_sf"/>
</dbReference>
<dbReference type="GO" id="GO:0005829">
    <property type="term" value="C:cytosol"/>
    <property type="evidence" value="ECO:0007669"/>
    <property type="project" value="TreeGrafter"/>
</dbReference>
<dbReference type="Pfam" id="PF00551">
    <property type="entry name" value="Formyl_trans_N"/>
    <property type="match status" value="1"/>
</dbReference>
<dbReference type="PANTHER" id="PTHR11138">
    <property type="entry name" value="METHIONYL-TRNA FORMYLTRANSFERASE"/>
    <property type="match status" value="1"/>
</dbReference>
<protein>
    <recommendedName>
        <fullName evidence="4 8">Methionyl-tRNA formyltransferase</fullName>
        <ecNumber evidence="3 8">2.1.2.9</ecNumber>
    </recommendedName>
</protein>